<dbReference type="Pfam" id="PF02604">
    <property type="entry name" value="PhdYeFM_antitox"/>
    <property type="match status" value="1"/>
</dbReference>
<dbReference type="EMBL" id="CP009122">
    <property type="protein sequence ID" value="AJA10866.1"/>
    <property type="molecule type" value="Genomic_DNA"/>
</dbReference>
<evidence type="ECO:0000313" key="4">
    <source>
        <dbReference type="Proteomes" id="UP000030907"/>
    </source>
</evidence>
<evidence type="ECO:0000256" key="2">
    <source>
        <dbReference type="RuleBase" id="RU362080"/>
    </source>
</evidence>
<organism evidence="3 4">
    <name type="scientific">Sphingopyxis fribergensis</name>
    <dbReference type="NCBI Taxonomy" id="1515612"/>
    <lineage>
        <taxon>Bacteria</taxon>
        <taxon>Pseudomonadati</taxon>
        <taxon>Pseudomonadota</taxon>
        <taxon>Alphaproteobacteria</taxon>
        <taxon>Sphingomonadales</taxon>
        <taxon>Sphingomonadaceae</taxon>
        <taxon>Sphingopyxis</taxon>
    </lineage>
</organism>
<evidence type="ECO:0000256" key="1">
    <source>
        <dbReference type="ARBA" id="ARBA00009981"/>
    </source>
</evidence>
<protein>
    <recommendedName>
        <fullName evidence="2">Antitoxin</fullName>
    </recommendedName>
</protein>
<dbReference type="HOGENOM" id="CLU_163140_7_1_5"/>
<dbReference type="InterPro" id="IPR006442">
    <property type="entry name" value="Antitoxin_Phd/YefM"/>
</dbReference>
<dbReference type="NCBIfam" id="TIGR01552">
    <property type="entry name" value="phd_fam"/>
    <property type="match status" value="1"/>
</dbReference>
<dbReference type="Proteomes" id="UP000030907">
    <property type="component" value="Chromosome"/>
</dbReference>
<comment type="function">
    <text evidence="2">Antitoxin component of a type II toxin-antitoxin (TA) system.</text>
</comment>
<dbReference type="Gene3D" id="3.40.1620.10">
    <property type="entry name" value="YefM-like domain"/>
    <property type="match status" value="1"/>
</dbReference>
<dbReference type="SUPFAM" id="SSF143120">
    <property type="entry name" value="YefM-like"/>
    <property type="match status" value="1"/>
</dbReference>
<proteinExistence type="inferred from homology"/>
<gene>
    <name evidence="3" type="ORF">SKP52_20000</name>
</gene>
<dbReference type="KEGG" id="sphk:SKP52_20000"/>
<dbReference type="OrthoDB" id="9800503at2"/>
<reference evidence="3 4" key="1">
    <citation type="journal article" date="2015" name="Int. J. Syst. Evol. Microbiol.">
        <title>Description of Sphingopyxis fribergensis sp. nov. - a soil bacterium with the ability to degrade styrene and phenylacetic acid.</title>
        <authorList>
            <person name="Oelschlagel M."/>
            <person name="Ruckert C."/>
            <person name="Kalinowski J."/>
            <person name="Schmidt G."/>
            <person name="Schlomann M."/>
            <person name="Tischler D."/>
        </authorList>
    </citation>
    <scope>NUCLEOTIDE SEQUENCE [LARGE SCALE GENOMIC DNA]</scope>
    <source>
        <strain evidence="3 4">Kp5.2</strain>
    </source>
</reference>
<dbReference type="AlphaFoldDB" id="A0A0A7PL78"/>
<comment type="similarity">
    <text evidence="1 2">Belongs to the phD/YefM antitoxin family.</text>
</comment>
<accession>A0A0A7PL78</accession>
<name>A0A0A7PL78_9SPHN</name>
<evidence type="ECO:0000313" key="3">
    <source>
        <dbReference type="EMBL" id="AJA10866.1"/>
    </source>
</evidence>
<sequence length="80" mass="8875">MDGINLADAKAHLSELVDRAAAGDTIDILRRGKPVARLEAAKRPRKAIDATRLRQLTDSLPVQSESADRFTRAMRDGDRY</sequence>
<dbReference type="InterPro" id="IPR036165">
    <property type="entry name" value="YefM-like_sf"/>
</dbReference>
<dbReference type="STRING" id="1515612.SKP52_20000"/>
<keyword evidence="4" id="KW-1185">Reference proteome</keyword>